<dbReference type="InterPro" id="IPR050769">
    <property type="entry name" value="NAT_camello-type"/>
</dbReference>
<dbReference type="GO" id="GO:0008080">
    <property type="term" value="F:N-acetyltransferase activity"/>
    <property type="evidence" value="ECO:0007669"/>
    <property type="project" value="InterPro"/>
</dbReference>
<evidence type="ECO:0000313" key="3">
    <source>
        <dbReference type="EMBL" id="RUT02538.1"/>
    </source>
</evidence>
<reference evidence="3" key="2">
    <citation type="journal article" date="2019" name="Genome Biol. Evol.">
        <title>Day and night: Metabolic profiles and evolutionary relationships of six axenic non-marine cyanobacteria.</title>
        <authorList>
            <person name="Will S.E."/>
            <person name="Henke P."/>
            <person name="Boedeker C."/>
            <person name="Huang S."/>
            <person name="Brinkmann H."/>
            <person name="Rohde M."/>
            <person name="Jarek M."/>
            <person name="Friedl T."/>
            <person name="Seufert S."/>
            <person name="Schumacher M."/>
            <person name="Overmann J."/>
            <person name="Neumann-Schaal M."/>
            <person name="Petersen J."/>
        </authorList>
    </citation>
    <scope>NUCLEOTIDE SEQUENCE [LARGE SCALE GENOMIC DNA]</scope>
    <source>
        <strain evidence="3">PCC 7102</strain>
    </source>
</reference>
<name>A0A3S1C8Z0_9CYAN</name>
<keyword evidence="4" id="KW-1185">Reference proteome</keyword>
<organism evidence="3 4">
    <name type="scientific">Dulcicalothrix desertica PCC 7102</name>
    <dbReference type="NCBI Taxonomy" id="232991"/>
    <lineage>
        <taxon>Bacteria</taxon>
        <taxon>Bacillati</taxon>
        <taxon>Cyanobacteriota</taxon>
        <taxon>Cyanophyceae</taxon>
        <taxon>Nostocales</taxon>
        <taxon>Calotrichaceae</taxon>
        <taxon>Dulcicalothrix</taxon>
    </lineage>
</organism>
<dbReference type="PANTHER" id="PTHR13947">
    <property type="entry name" value="GNAT FAMILY N-ACETYLTRANSFERASE"/>
    <property type="match status" value="1"/>
</dbReference>
<evidence type="ECO:0000256" key="1">
    <source>
        <dbReference type="ARBA" id="ARBA00022679"/>
    </source>
</evidence>
<dbReference type="EMBL" id="RSCL01000016">
    <property type="protein sequence ID" value="RUT02538.1"/>
    <property type="molecule type" value="Genomic_DNA"/>
</dbReference>
<dbReference type="SUPFAM" id="SSF55729">
    <property type="entry name" value="Acyl-CoA N-acyltransferases (Nat)"/>
    <property type="match status" value="1"/>
</dbReference>
<sequence>MRKYQSQDQEAIIKMIDYIYREYGDKIYLEGADSDLLDIEANYLQDGEFWVEQASTGQIIACIAVKKSTQNSSNPLIASLKRFYLLPEYRGSGLAQQMHNTVIEWCKQNHVAQIYLWSDTRFTRAHSFYRKHGYEQKGIRDMNDGAMPYQEYYFIKNIM</sequence>
<comment type="caution">
    <text evidence="3">The sequence shown here is derived from an EMBL/GenBank/DDBJ whole genome shotgun (WGS) entry which is preliminary data.</text>
</comment>
<dbReference type="PANTHER" id="PTHR13947:SF37">
    <property type="entry name" value="LD18367P"/>
    <property type="match status" value="1"/>
</dbReference>
<feature type="domain" description="N-acetyltransferase" evidence="2">
    <location>
        <begin position="1"/>
        <end position="159"/>
    </location>
</feature>
<gene>
    <name evidence="3" type="ORF">DSM106972_060160</name>
</gene>
<dbReference type="InterPro" id="IPR000182">
    <property type="entry name" value="GNAT_dom"/>
</dbReference>
<dbReference type="Gene3D" id="3.40.630.30">
    <property type="match status" value="1"/>
</dbReference>
<dbReference type="InterPro" id="IPR016181">
    <property type="entry name" value="Acyl_CoA_acyltransferase"/>
</dbReference>
<dbReference type="CDD" id="cd04301">
    <property type="entry name" value="NAT_SF"/>
    <property type="match status" value="1"/>
</dbReference>
<evidence type="ECO:0000313" key="4">
    <source>
        <dbReference type="Proteomes" id="UP000271624"/>
    </source>
</evidence>
<accession>A0A3S1C8Z0</accession>
<dbReference type="RefSeq" id="WP_127084239.1">
    <property type="nucleotide sequence ID" value="NZ_RSCL01000016.1"/>
</dbReference>
<dbReference type="Proteomes" id="UP000271624">
    <property type="component" value="Unassembled WGS sequence"/>
</dbReference>
<dbReference type="Pfam" id="PF00583">
    <property type="entry name" value="Acetyltransf_1"/>
    <property type="match status" value="1"/>
</dbReference>
<evidence type="ECO:0000259" key="2">
    <source>
        <dbReference type="PROSITE" id="PS51186"/>
    </source>
</evidence>
<dbReference type="AlphaFoldDB" id="A0A3S1C8Z0"/>
<keyword evidence="1" id="KW-0808">Transferase</keyword>
<reference evidence="3" key="1">
    <citation type="submission" date="2018-12" db="EMBL/GenBank/DDBJ databases">
        <authorList>
            <person name="Will S."/>
            <person name="Neumann-Schaal M."/>
            <person name="Henke P."/>
        </authorList>
    </citation>
    <scope>NUCLEOTIDE SEQUENCE</scope>
    <source>
        <strain evidence="3">PCC 7102</strain>
    </source>
</reference>
<protein>
    <recommendedName>
        <fullName evidence="2">N-acetyltransferase domain-containing protein</fullName>
    </recommendedName>
</protein>
<proteinExistence type="predicted"/>
<dbReference type="PROSITE" id="PS51186">
    <property type="entry name" value="GNAT"/>
    <property type="match status" value="1"/>
</dbReference>